<dbReference type="PANTHER" id="PTHR37721:SF1">
    <property type="entry name" value="OS05G0464200 PROTEIN"/>
    <property type="match status" value="1"/>
</dbReference>
<name>A0AAP0LLT8_9ROSI</name>
<feature type="compositionally biased region" description="Polar residues" evidence="1">
    <location>
        <begin position="20"/>
        <end position="33"/>
    </location>
</feature>
<evidence type="ECO:0000313" key="3">
    <source>
        <dbReference type="EMBL" id="KAK9175930.1"/>
    </source>
</evidence>
<keyword evidence="4" id="KW-1185">Reference proteome</keyword>
<organism evidence="3 4">
    <name type="scientific">Citrus x changshan-huyou</name>
    <dbReference type="NCBI Taxonomy" id="2935761"/>
    <lineage>
        <taxon>Eukaryota</taxon>
        <taxon>Viridiplantae</taxon>
        <taxon>Streptophyta</taxon>
        <taxon>Embryophyta</taxon>
        <taxon>Tracheophyta</taxon>
        <taxon>Spermatophyta</taxon>
        <taxon>Magnoliopsida</taxon>
        <taxon>eudicotyledons</taxon>
        <taxon>Gunneridae</taxon>
        <taxon>Pentapetalae</taxon>
        <taxon>rosids</taxon>
        <taxon>malvids</taxon>
        <taxon>Sapindales</taxon>
        <taxon>Rutaceae</taxon>
        <taxon>Aurantioideae</taxon>
        <taxon>Citrus</taxon>
    </lineage>
</organism>
<comment type="caution">
    <text evidence="3">The sequence shown here is derived from an EMBL/GenBank/DDBJ whole genome shotgun (WGS) entry which is preliminary data.</text>
</comment>
<reference evidence="3 4" key="1">
    <citation type="submission" date="2024-05" db="EMBL/GenBank/DDBJ databases">
        <title>Haplotype-resolved chromosome-level genome assembly of Huyou (Citrus changshanensis).</title>
        <authorList>
            <person name="Miao C."/>
            <person name="Chen W."/>
            <person name="Wu Y."/>
            <person name="Wang L."/>
            <person name="Zhao S."/>
            <person name="Grierson D."/>
            <person name="Xu C."/>
            <person name="Chen K."/>
        </authorList>
    </citation>
    <scope>NUCLEOTIDE SEQUENCE [LARGE SCALE GENOMIC DNA]</scope>
    <source>
        <strain evidence="3">01-14</strain>
        <tissue evidence="3">Leaf</tissue>
    </source>
</reference>
<dbReference type="AlphaFoldDB" id="A0AAP0LLT8"/>
<protein>
    <submittedName>
        <fullName evidence="3">Uncharacterized protein</fullName>
    </submittedName>
</protein>
<feature type="chain" id="PRO_5042877728" evidence="2">
    <location>
        <begin position="18"/>
        <end position="88"/>
    </location>
</feature>
<evidence type="ECO:0000256" key="1">
    <source>
        <dbReference type="SAM" id="MobiDB-lite"/>
    </source>
</evidence>
<evidence type="ECO:0000256" key="2">
    <source>
        <dbReference type="SAM" id="SignalP"/>
    </source>
</evidence>
<feature type="compositionally biased region" description="Polar residues" evidence="1">
    <location>
        <begin position="78"/>
        <end position="88"/>
    </location>
</feature>
<gene>
    <name evidence="3" type="ORF">WN944_027941</name>
</gene>
<feature type="region of interest" description="Disordered" evidence="1">
    <location>
        <begin position="20"/>
        <end position="39"/>
    </location>
</feature>
<dbReference type="EMBL" id="JBCGBO010000025">
    <property type="protein sequence ID" value="KAK9175930.1"/>
    <property type="molecule type" value="Genomic_DNA"/>
</dbReference>
<keyword evidence="2" id="KW-0732">Signal</keyword>
<feature type="region of interest" description="Disordered" evidence="1">
    <location>
        <begin position="63"/>
        <end position="88"/>
    </location>
</feature>
<evidence type="ECO:0000313" key="4">
    <source>
        <dbReference type="Proteomes" id="UP001428341"/>
    </source>
</evidence>
<dbReference type="Proteomes" id="UP001428341">
    <property type="component" value="Unassembled WGS sequence"/>
</dbReference>
<proteinExistence type="predicted"/>
<accession>A0AAP0LLT8</accession>
<feature type="signal peptide" evidence="2">
    <location>
        <begin position="1"/>
        <end position="17"/>
    </location>
</feature>
<dbReference type="PANTHER" id="PTHR37721">
    <property type="entry name" value="OS05G0464200 PROTEIN"/>
    <property type="match status" value="1"/>
</dbReference>
<sequence length="88" mass="9300">METLILLFFRRSFLATAMSAATSTPQNQKNNGNIRIPPPRGQVKARIFESLKKAVVSALTGNKGKDAGFAAGTPLASAYSSDANSEKA</sequence>